<reference evidence="12 13" key="1">
    <citation type="submission" date="2016-10" db="EMBL/GenBank/DDBJ databases">
        <authorList>
            <person name="de Groot N.N."/>
        </authorList>
    </citation>
    <scope>NUCLEOTIDE SEQUENCE [LARGE SCALE GENOMIC DNA]</scope>
    <source>
        <strain evidence="13">E92,LMG 26720,CCM 7988</strain>
    </source>
</reference>
<dbReference type="Proteomes" id="UP000199306">
    <property type="component" value="Unassembled WGS sequence"/>
</dbReference>
<keyword evidence="3" id="KW-0813">Transport</keyword>
<dbReference type="InterPro" id="IPR037682">
    <property type="entry name" value="TonB_C"/>
</dbReference>
<evidence type="ECO:0000256" key="1">
    <source>
        <dbReference type="ARBA" id="ARBA00004383"/>
    </source>
</evidence>
<evidence type="ECO:0000313" key="12">
    <source>
        <dbReference type="EMBL" id="SFQ43030.1"/>
    </source>
</evidence>
<keyword evidence="9 10" id="KW-0472">Membrane</keyword>
<keyword evidence="5" id="KW-0997">Cell inner membrane</keyword>
<evidence type="ECO:0000256" key="4">
    <source>
        <dbReference type="ARBA" id="ARBA00022475"/>
    </source>
</evidence>
<evidence type="ECO:0000256" key="5">
    <source>
        <dbReference type="ARBA" id="ARBA00022519"/>
    </source>
</evidence>
<keyword evidence="6 10" id="KW-0812">Transmembrane</keyword>
<dbReference type="OrthoDB" id="1522859at2"/>
<dbReference type="NCBIfam" id="TIGR01352">
    <property type="entry name" value="tonB_Cterm"/>
    <property type="match status" value="1"/>
</dbReference>
<dbReference type="Gene3D" id="3.30.1150.10">
    <property type="match status" value="1"/>
</dbReference>
<evidence type="ECO:0000256" key="8">
    <source>
        <dbReference type="ARBA" id="ARBA00022989"/>
    </source>
</evidence>
<dbReference type="InterPro" id="IPR006260">
    <property type="entry name" value="TonB/TolA_C"/>
</dbReference>
<evidence type="ECO:0000256" key="7">
    <source>
        <dbReference type="ARBA" id="ARBA00022927"/>
    </source>
</evidence>
<feature type="transmembrane region" description="Helical" evidence="10">
    <location>
        <begin position="95"/>
        <end position="117"/>
    </location>
</feature>
<keyword evidence="8 10" id="KW-1133">Transmembrane helix</keyword>
<evidence type="ECO:0000256" key="3">
    <source>
        <dbReference type="ARBA" id="ARBA00022448"/>
    </source>
</evidence>
<feature type="transmembrane region" description="Helical" evidence="10">
    <location>
        <begin position="6"/>
        <end position="24"/>
    </location>
</feature>
<comment type="subcellular location">
    <subcellularLocation>
        <location evidence="1">Cell inner membrane</location>
        <topology evidence="1">Single-pass membrane protein</topology>
        <orientation evidence="1">Periplasmic side</orientation>
    </subcellularLocation>
</comment>
<proteinExistence type="inferred from homology"/>
<sequence>MNWLHYLLQVNLYLVLFYAFYRIALNEETFFNLNRAYLIAAAAFSFFIPLMQSEWIRGWFVSSKVHETLYEVYNPQIIYQRSESLPSFYVSWGELLAFIYITGVLIGIAKFSLNVAYLGKLMRGKLIGEQSERAFSFFNFLFVSQDMKGRNTVLEHEKVHIRQLHSADVLLFELITIFNWFNPVTFFYKRSIKCIHEYIADDIASRHENTRNDYAMLLFSQQFGVQTVPLTNDFFNESLLKQRIKMLMKDRSEERSLLKYGFIAPLFLLMIVLSSSTMGSRQISKMERNIGKMTGYRIEVLPSETVKPASKVLAESGVHLTRGMMISADLAEELVNEENNRRQGIYDAVDNQAEFPGGRRAFSEFLQENIEYPSEAIRAKTGGKVYIAFVVNTDGSTQDFKVIKGLGYGLEQEALRVLKLIPRWIPGIQKGKVVRSKFVVPINFVPART</sequence>
<dbReference type="PANTHER" id="PTHR33446">
    <property type="entry name" value="PROTEIN TONB-RELATED"/>
    <property type="match status" value="1"/>
</dbReference>
<dbReference type="PANTHER" id="PTHR33446:SF2">
    <property type="entry name" value="PROTEIN TONB"/>
    <property type="match status" value="1"/>
</dbReference>
<dbReference type="PROSITE" id="PS52015">
    <property type="entry name" value="TONB_CTD"/>
    <property type="match status" value="1"/>
</dbReference>
<name>A0A1I5YFX8_9BACT</name>
<dbReference type="GO" id="GO:0055085">
    <property type="term" value="P:transmembrane transport"/>
    <property type="evidence" value="ECO:0007669"/>
    <property type="project" value="InterPro"/>
</dbReference>
<feature type="domain" description="TonB C-terminal" evidence="11">
    <location>
        <begin position="357"/>
        <end position="449"/>
    </location>
</feature>
<feature type="transmembrane region" description="Helical" evidence="10">
    <location>
        <begin position="257"/>
        <end position="278"/>
    </location>
</feature>
<dbReference type="RefSeq" id="WP_092019458.1">
    <property type="nucleotide sequence ID" value="NZ_FOXH01000018.1"/>
</dbReference>
<evidence type="ECO:0000259" key="11">
    <source>
        <dbReference type="PROSITE" id="PS52015"/>
    </source>
</evidence>
<dbReference type="GO" id="GO:0015031">
    <property type="term" value="P:protein transport"/>
    <property type="evidence" value="ECO:0007669"/>
    <property type="project" value="UniProtKB-KW"/>
</dbReference>
<evidence type="ECO:0000256" key="10">
    <source>
        <dbReference type="SAM" id="Phobius"/>
    </source>
</evidence>
<dbReference type="Pfam" id="PF05569">
    <property type="entry name" value="Peptidase_M56"/>
    <property type="match status" value="1"/>
</dbReference>
<accession>A0A1I5YFX8</accession>
<dbReference type="EMBL" id="FOXH01000018">
    <property type="protein sequence ID" value="SFQ43030.1"/>
    <property type="molecule type" value="Genomic_DNA"/>
</dbReference>
<organism evidence="12 13">
    <name type="scientific">Pseudarcicella hirudinis</name>
    <dbReference type="NCBI Taxonomy" id="1079859"/>
    <lineage>
        <taxon>Bacteria</taxon>
        <taxon>Pseudomonadati</taxon>
        <taxon>Bacteroidota</taxon>
        <taxon>Cytophagia</taxon>
        <taxon>Cytophagales</taxon>
        <taxon>Flectobacillaceae</taxon>
        <taxon>Pseudarcicella</taxon>
    </lineage>
</organism>
<gene>
    <name evidence="12" type="ORF">SAMN04515674_118100</name>
</gene>
<evidence type="ECO:0000256" key="6">
    <source>
        <dbReference type="ARBA" id="ARBA00022692"/>
    </source>
</evidence>
<comment type="similarity">
    <text evidence="2">Belongs to the TonB family.</text>
</comment>
<dbReference type="STRING" id="1079859.SAMN04515674_118100"/>
<protein>
    <submittedName>
        <fullName evidence="12">TonB family C-terminal domain-containing protein</fullName>
    </submittedName>
</protein>
<dbReference type="GO" id="GO:0031992">
    <property type="term" value="F:energy transducer activity"/>
    <property type="evidence" value="ECO:0007669"/>
    <property type="project" value="TreeGrafter"/>
</dbReference>
<dbReference type="InterPro" id="IPR008756">
    <property type="entry name" value="Peptidase_M56"/>
</dbReference>
<evidence type="ECO:0000256" key="2">
    <source>
        <dbReference type="ARBA" id="ARBA00006555"/>
    </source>
</evidence>
<keyword evidence="7" id="KW-0653">Protein transport</keyword>
<feature type="transmembrane region" description="Helical" evidence="10">
    <location>
        <begin position="36"/>
        <end position="52"/>
    </location>
</feature>
<evidence type="ECO:0000256" key="9">
    <source>
        <dbReference type="ARBA" id="ARBA00023136"/>
    </source>
</evidence>
<dbReference type="GO" id="GO:0098797">
    <property type="term" value="C:plasma membrane protein complex"/>
    <property type="evidence" value="ECO:0007669"/>
    <property type="project" value="TreeGrafter"/>
</dbReference>
<dbReference type="AlphaFoldDB" id="A0A1I5YFX8"/>
<dbReference type="Pfam" id="PF03544">
    <property type="entry name" value="TonB_C"/>
    <property type="match status" value="1"/>
</dbReference>
<dbReference type="InterPro" id="IPR051045">
    <property type="entry name" value="TonB-dependent_transducer"/>
</dbReference>
<keyword evidence="13" id="KW-1185">Reference proteome</keyword>
<dbReference type="SUPFAM" id="SSF74653">
    <property type="entry name" value="TolA/TonB C-terminal domain"/>
    <property type="match status" value="1"/>
</dbReference>
<keyword evidence="4" id="KW-1003">Cell membrane</keyword>
<evidence type="ECO:0000313" key="13">
    <source>
        <dbReference type="Proteomes" id="UP000199306"/>
    </source>
</evidence>